<proteinExistence type="predicted"/>
<dbReference type="EMBL" id="CACRXK020026911">
    <property type="protein sequence ID" value="CAB4040519.1"/>
    <property type="molecule type" value="Genomic_DNA"/>
</dbReference>
<dbReference type="PANTHER" id="PTHR47510">
    <property type="entry name" value="REVERSE TRANSCRIPTASE DOMAIN-CONTAINING PROTEIN"/>
    <property type="match status" value="1"/>
</dbReference>
<keyword evidence="2" id="KW-1185">Reference proteome</keyword>
<comment type="caution">
    <text evidence="1">The sequence shown here is derived from an EMBL/GenBank/DDBJ whole genome shotgun (WGS) entry which is preliminary data.</text>
</comment>
<sequence length="81" mass="8609">SSSNFLDSITVSEVEVQSLLSSLSPSKAIGPDGIPAYLLKRCSEVIAPSLTVFFELSLQQGVFPSEWKSANVVPIPKKGDA</sequence>
<name>A0A7D9M2F4_PARCT</name>
<evidence type="ECO:0000313" key="1">
    <source>
        <dbReference type="EMBL" id="CAB4040519.1"/>
    </source>
</evidence>
<protein>
    <submittedName>
        <fullName evidence="1">Uncharacterized protein</fullName>
    </submittedName>
</protein>
<reference evidence="1" key="1">
    <citation type="submission" date="2020-04" db="EMBL/GenBank/DDBJ databases">
        <authorList>
            <person name="Alioto T."/>
            <person name="Alioto T."/>
            <person name="Gomez Garrido J."/>
        </authorList>
    </citation>
    <scope>NUCLEOTIDE SEQUENCE</scope>
    <source>
        <strain evidence="1">A484AB</strain>
    </source>
</reference>
<accession>A0A7D9M2F4</accession>
<evidence type="ECO:0000313" key="2">
    <source>
        <dbReference type="Proteomes" id="UP001152795"/>
    </source>
</evidence>
<feature type="non-terminal residue" evidence="1">
    <location>
        <position position="81"/>
    </location>
</feature>
<dbReference type="AlphaFoldDB" id="A0A7D9M2F4"/>
<feature type="non-terminal residue" evidence="1">
    <location>
        <position position="1"/>
    </location>
</feature>
<dbReference type="PANTHER" id="PTHR47510:SF3">
    <property type="entry name" value="ENDO_EXONUCLEASE_PHOSPHATASE DOMAIN-CONTAINING PROTEIN"/>
    <property type="match status" value="1"/>
</dbReference>
<dbReference type="OrthoDB" id="10056483at2759"/>
<gene>
    <name evidence="1" type="ORF">PACLA_8A028693</name>
</gene>
<organism evidence="1 2">
    <name type="scientific">Paramuricea clavata</name>
    <name type="common">Red gorgonian</name>
    <name type="synonym">Violescent sea-whip</name>
    <dbReference type="NCBI Taxonomy" id="317549"/>
    <lineage>
        <taxon>Eukaryota</taxon>
        <taxon>Metazoa</taxon>
        <taxon>Cnidaria</taxon>
        <taxon>Anthozoa</taxon>
        <taxon>Octocorallia</taxon>
        <taxon>Malacalcyonacea</taxon>
        <taxon>Plexauridae</taxon>
        <taxon>Paramuricea</taxon>
    </lineage>
</organism>
<dbReference type="Proteomes" id="UP001152795">
    <property type="component" value="Unassembled WGS sequence"/>
</dbReference>